<reference evidence="2 3" key="1">
    <citation type="submission" date="2020-03" db="EMBL/GenBank/DDBJ databases">
        <title>Genome sequence of strain Massilia sp. TW-1.</title>
        <authorList>
            <person name="Chaudhary D.K."/>
        </authorList>
    </citation>
    <scope>NUCLEOTIDE SEQUENCE [LARGE SCALE GENOMIC DNA]</scope>
    <source>
        <strain evidence="2 3">TW-1</strain>
    </source>
</reference>
<dbReference type="Proteomes" id="UP000716322">
    <property type="component" value="Unassembled WGS sequence"/>
</dbReference>
<dbReference type="InterPro" id="IPR018640">
    <property type="entry name" value="DUF2063"/>
</dbReference>
<evidence type="ECO:0000259" key="1">
    <source>
        <dbReference type="Pfam" id="PF09836"/>
    </source>
</evidence>
<dbReference type="Gene3D" id="3.20.20.150">
    <property type="entry name" value="Divalent-metal-dependent TIM barrel enzymes"/>
    <property type="match status" value="1"/>
</dbReference>
<evidence type="ECO:0000313" key="3">
    <source>
        <dbReference type="Proteomes" id="UP000716322"/>
    </source>
</evidence>
<dbReference type="Gene3D" id="1.10.150.690">
    <property type="entry name" value="DUF2063"/>
    <property type="match status" value="1"/>
</dbReference>
<dbReference type="InterPro" id="IPR044922">
    <property type="entry name" value="DUF2063_N_sf"/>
</dbReference>
<dbReference type="NCBIfam" id="NF003818">
    <property type="entry name" value="PRK05409.1"/>
    <property type="match status" value="1"/>
</dbReference>
<feature type="domain" description="Putative DNA-binding" evidence="1">
    <location>
        <begin position="300"/>
        <end position="388"/>
    </location>
</feature>
<keyword evidence="3" id="KW-1185">Reference proteome</keyword>
<dbReference type="EMBL" id="JAAQOM010000008">
    <property type="protein sequence ID" value="NIA54831.1"/>
    <property type="molecule type" value="Genomic_DNA"/>
</dbReference>
<gene>
    <name evidence="2" type="ORF">HAV22_14430</name>
</gene>
<dbReference type="SUPFAM" id="SSF51658">
    <property type="entry name" value="Xylose isomerase-like"/>
    <property type="match status" value="1"/>
</dbReference>
<dbReference type="PANTHER" id="PTHR42194:SF1">
    <property type="entry name" value="UPF0276 PROTEIN HI_1600"/>
    <property type="match status" value="1"/>
</dbReference>
<comment type="caution">
    <text evidence="2">The sequence shown here is derived from an EMBL/GenBank/DDBJ whole genome shotgun (WGS) entry which is preliminary data.</text>
</comment>
<dbReference type="Pfam" id="PF09836">
    <property type="entry name" value="DUF2063"/>
    <property type="match status" value="1"/>
</dbReference>
<proteinExistence type="predicted"/>
<name>A0ABX0PBX2_9BURK</name>
<organism evidence="2 3">
    <name type="scientific">Telluria antibiotica</name>
    <dbReference type="NCBI Taxonomy" id="2717319"/>
    <lineage>
        <taxon>Bacteria</taxon>
        <taxon>Pseudomonadati</taxon>
        <taxon>Pseudomonadota</taxon>
        <taxon>Betaproteobacteria</taxon>
        <taxon>Burkholderiales</taxon>
        <taxon>Oxalobacteraceae</taxon>
        <taxon>Telluria group</taxon>
        <taxon>Telluria</taxon>
    </lineage>
</organism>
<dbReference type="InterPro" id="IPR036237">
    <property type="entry name" value="Xyl_isomerase-like_sf"/>
</dbReference>
<dbReference type="Pfam" id="PF05114">
    <property type="entry name" value="MbnB_TglH_ChrH"/>
    <property type="match status" value="1"/>
</dbReference>
<protein>
    <submittedName>
        <fullName evidence="2">DUF692 family protein</fullName>
    </submittedName>
</protein>
<sequence length="549" mass="58359">MPVMAAADRPAQGAGIGLRPPHYRAFLDDKPAVGWVEVHTENFVARGGHDWHVLRAVRRDYPVSLHGVGLGLGSVHGFSDGHLARVAALVAAIEPALVSEHLAWGALRDRQLNDLLPLPLDGAALDLVATRVMRVQDALKRRILVENVSTYVRFADDATSEAGFLAELARRTGCGVLLDVNNLYVNERNHGEDPYAAIAALPRASVGEIHLGGHLVTADGVIDHHGARVAPPVWDLYRAALGRFGAVPTLVEWDTDLPPLAVLLDEAARADAIAAAAGQGAGSDIIVTVDPAPRVDLDAVQQAFGTALFDAAGDTALAPLLKGGAHRVGIYRGNLAAHWTRALASAYPVLRRLVGGDFFEALAGVFGRAHPARDPDLNRFGEALPDFLAGFAPAAGYPYLPDVARLEWSVHEAWFAPDDDGPAPTLAGLAPDAFEAARAVLHPALRLHASPWATVALWRAHQDGGPAFPDVLRADTHALVRRARVTVAVEAIGPAEYAALACLAHGGTFGAALDAAFDVDGDFDVAAHLRRWLDGRIVRRIVRRIVTAQ</sequence>
<evidence type="ECO:0000313" key="2">
    <source>
        <dbReference type="EMBL" id="NIA54831.1"/>
    </source>
</evidence>
<dbReference type="PANTHER" id="PTHR42194">
    <property type="entry name" value="UPF0276 PROTEIN HI_1600"/>
    <property type="match status" value="1"/>
</dbReference>
<dbReference type="InterPro" id="IPR007801">
    <property type="entry name" value="MbnB/TglH/ChrH"/>
</dbReference>
<accession>A0ABX0PBX2</accession>
<dbReference type="RefSeq" id="WP_166859781.1">
    <property type="nucleotide sequence ID" value="NZ_JAAQOM010000008.1"/>
</dbReference>